<dbReference type="EMBL" id="LAJY01000030">
    <property type="protein sequence ID" value="KJV10899.1"/>
    <property type="molecule type" value="Genomic_DNA"/>
</dbReference>
<evidence type="ECO:0000259" key="1">
    <source>
        <dbReference type="PROSITE" id="PS50995"/>
    </source>
</evidence>
<dbReference type="PANTHER" id="PTHR33164:SF57">
    <property type="entry name" value="MARR-FAMILY TRANSCRIPTIONAL REGULATOR"/>
    <property type="match status" value="1"/>
</dbReference>
<evidence type="ECO:0000313" key="3">
    <source>
        <dbReference type="Proteomes" id="UP000033774"/>
    </source>
</evidence>
<dbReference type="InterPro" id="IPR036388">
    <property type="entry name" value="WH-like_DNA-bd_sf"/>
</dbReference>
<accession>A0A0F3IZ70</accession>
<organism evidence="2 3">
    <name type="scientific">Elstera litoralis</name>
    <dbReference type="NCBI Taxonomy" id="552518"/>
    <lineage>
        <taxon>Bacteria</taxon>
        <taxon>Pseudomonadati</taxon>
        <taxon>Pseudomonadota</taxon>
        <taxon>Alphaproteobacteria</taxon>
        <taxon>Rhodospirillales</taxon>
        <taxon>Rhodospirillaceae</taxon>
        <taxon>Elstera</taxon>
    </lineage>
</organism>
<dbReference type="PRINTS" id="PR00598">
    <property type="entry name" value="HTHMARR"/>
</dbReference>
<dbReference type="AlphaFoldDB" id="A0A0F3IZ70"/>
<sequence length="149" mass="16412">MTQTSFAAVVGLIQANAFLEGRFSSELASVHGLGLKEVLLLMHLERAPLQRLTRVDIAKRLHLNPSTVTRMALPLEKIGLVERQADARDARLAYVALTEAAKAIVQDVRATFERRSADLFKDRWSEAEIATFASLLGRLTANTPSDLAE</sequence>
<keyword evidence="3" id="KW-1185">Reference proteome</keyword>
<proteinExistence type="predicted"/>
<dbReference type="Pfam" id="PF01047">
    <property type="entry name" value="MarR"/>
    <property type="match status" value="1"/>
</dbReference>
<gene>
    <name evidence="2" type="ORF">VZ95_01960</name>
</gene>
<dbReference type="InterPro" id="IPR036390">
    <property type="entry name" value="WH_DNA-bd_sf"/>
</dbReference>
<dbReference type="Proteomes" id="UP000033774">
    <property type="component" value="Unassembled WGS sequence"/>
</dbReference>
<feature type="domain" description="HTH marR-type" evidence="1">
    <location>
        <begin position="1"/>
        <end position="141"/>
    </location>
</feature>
<evidence type="ECO:0000313" key="2">
    <source>
        <dbReference type="EMBL" id="KJV10899.1"/>
    </source>
</evidence>
<dbReference type="SMART" id="SM00347">
    <property type="entry name" value="HTH_MARR"/>
    <property type="match status" value="1"/>
</dbReference>
<dbReference type="PROSITE" id="PS50995">
    <property type="entry name" value="HTH_MARR_2"/>
    <property type="match status" value="1"/>
</dbReference>
<dbReference type="GO" id="GO:0003700">
    <property type="term" value="F:DNA-binding transcription factor activity"/>
    <property type="evidence" value="ECO:0007669"/>
    <property type="project" value="InterPro"/>
</dbReference>
<dbReference type="PANTHER" id="PTHR33164">
    <property type="entry name" value="TRANSCRIPTIONAL REGULATOR, MARR FAMILY"/>
    <property type="match status" value="1"/>
</dbReference>
<dbReference type="SUPFAM" id="SSF46785">
    <property type="entry name" value="Winged helix' DNA-binding domain"/>
    <property type="match status" value="1"/>
</dbReference>
<dbReference type="Gene3D" id="1.10.10.10">
    <property type="entry name" value="Winged helix-like DNA-binding domain superfamily/Winged helix DNA-binding domain"/>
    <property type="match status" value="1"/>
</dbReference>
<dbReference type="RefSeq" id="WP_045774381.1">
    <property type="nucleotide sequence ID" value="NZ_LAJY01000030.1"/>
</dbReference>
<dbReference type="OrthoDB" id="9807800at2"/>
<name>A0A0F3IZ70_9PROT</name>
<dbReference type="InterPro" id="IPR039422">
    <property type="entry name" value="MarR/SlyA-like"/>
</dbReference>
<dbReference type="GO" id="GO:0006950">
    <property type="term" value="P:response to stress"/>
    <property type="evidence" value="ECO:0007669"/>
    <property type="project" value="TreeGrafter"/>
</dbReference>
<dbReference type="InterPro" id="IPR000835">
    <property type="entry name" value="HTH_MarR-typ"/>
</dbReference>
<reference evidence="2 3" key="1">
    <citation type="submission" date="2015-03" db="EMBL/GenBank/DDBJ databases">
        <title>Draft genome sequence of Elstera litoralis.</title>
        <authorList>
            <person name="Rahalkar M.C."/>
            <person name="Dhakephalkar P.K."/>
            <person name="Pore S.D."/>
            <person name="Arora P."/>
            <person name="Kapse N.G."/>
            <person name="Pandit P.S."/>
        </authorList>
    </citation>
    <scope>NUCLEOTIDE SEQUENCE [LARGE SCALE GENOMIC DNA]</scope>
    <source>
        <strain evidence="2 3">Dia-1</strain>
    </source>
</reference>
<comment type="caution">
    <text evidence="2">The sequence shown here is derived from an EMBL/GenBank/DDBJ whole genome shotgun (WGS) entry which is preliminary data.</text>
</comment>
<protein>
    <recommendedName>
        <fullName evidence="1">HTH marR-type domain-containing protein</fullName>
    </recommendedName>
</protein>